<evidence type="ECO:0000256" key="9">
    <source>
        <dbReference type="HAMAP-Rule" id="MF_00161"/>
    </source>
</evidence>
<evidence type="ECO:0000313" key="12">
    <source>
        <dbReference type="EMBL" id="QAT61541.1"/>
    </source>
</evidence>
<dbReference type="PANTHER" id="PTHR33695">
    <property type="entry name" value="LIPOPROTEIN SIGNAL PEPTIDASE"/>
    <property type="match status" value="1"/>
</dbReference>
<evidence type="ECO:0000256" key="6">
    <source>
        <dbReference type="ARBA" id="ARBA00022801"/>
    </source>
</evidence>
<accession>A0A410QC33</accession>
<comment type="similarity">
    <text evidence="1 9 11">Belongs to the peptidase A8 family.</text>
</comment>
<dbReference type="InterPro" id="IPR001872">
    <property type="entry name" value="Peptidase_A8"/>
</dbReference>
<comment type="pathway">
    <text evidence="9">Protein modification; lipoprotein biosynthesis (signal peptide cleavage).</text>
</comment>
<keyword evidence="2 9" id="KW-1003">Cell membrane</keyword>
<feature type="active site" evidence="9">
    <location>
        <position position="111"/>
    </location>
</feature>
<organism evidence="12 13">
    <name type="scientific">Acidilutibacter cellobiosedens</name>
    <dbReference type="NCBI Taxonomy" id="2507161"/>
    <lineage>
        <taxon>Bacteria</taxon>
        <taxon>Bacillati</taxon>
        <taxon>Bacillota</taxon>
        <taxon>Tissierellia</taxon>
        <taxon>Tissierellales</taxon>
        <taxon>Acidilutibacteraceae</taxon>
        <taxon>Acidilutibacter</taxon>
    </lineage>
</organism>
<evidence type="ECO:0000256" key="4">
    <source>
        <dbReference type="ARBA" id="ARBA00022692"/>
    </source>
</evidence>
<comment type="function">
    <text evidence="9 10">This protein specifically catalyzes the removal of signal peptides from prolipoproteins.</text>
</comment>
<evidence type="ECO:0000256" key="8">
    <source>
        <dbReference type="ARBA" id="ARBA00023136"/>
    </source>
</evidence>
<proteinExistence type="inferred from homology"/>
<evidence type="ECO:0000256" key="7">
    <source>
        <dbReference type="ARBA" id="ARBA00022989"/>
    </source>
</evidence>
<dbReference type="PROSITE" id="PS00855">
    <property type="entry name" value="SPASE_II"/>
    <property type="match status" value="1"/>
</dbReference>
<feature type="transmembrane region" description="Helical" evidence="9">
    <location>
        <begin position="87"/>
        <end position="106"/>
    </location>
</feature>
<comment type="catalytic activity">
    <reaction evidence="9 10">
        <text>Release of signal peptides from bacterial membrane prolipoproteins. Hydrolyzes -Xaa-Yaa-Zaa-|-(S,diacylglyceryl)Cys-, in which Xaa is hydrophobic (preferably Leu), and Yaa (Ala or Ser) and Zaa (Gly or Ala) have small, neutral side chains.</text>
        <dbReference type="EC" id="3.4.23.36"/>
    </reaction>
</comment>
<keyword evidence="8 9" id="KW-0472">Membrane</keyword>
<evidence type="ECO:0000256" key="3">
    <source>
        <dbReference type="ARBA" id="ARBA00022670"/>
    </source>
</evidence>
<feature type="transmembrane region" description="Helical" evidence="9">
    <location>
        <begin position="57"/>
        <end position="75"/>
    </location>
</feature>
<comment type="subcellular location">
    <subcellularLocation>
        <location evidence="9">Cell membrane</location>
        <topology evidence="9">Multi-pass membrane protein</topology>
    </subcellularLocation>
</comment>
<gene>
    <name evidence="9 12" type="primary">lspA</name>
    <name evidence="12" type="ORF">EQM13_08090</name>
</gene>
<keyword evidence="3 9" id="KW-0645">Protease</keyword>
<name>A0A410QC33_9FIRM</name>
<dbReference type="NCBIfam" id="TIGR00077">
    <property type="entry name" value="lspA"/>
    <property type="match status" value="1"/>
</dbReference>
<sequence>MLYGIFILILILDQLSKYIVVKYLKPESPVVIIKNFLQFHYVENYGAAFGILQNQKIFFLIMTFIVILIIIIFLKRNFYYLSNSMKLALVMLMAGAIGNLIDRIRLGYVIDFISFRFLNRYNFPVFNVADSFVVISTVMIIYMVIFNKYEVSRGL</sequence>
<dbReference type="UniPathway" id="UPA00665"/>
<dbReference type="Proteomes" id="UP000287969">
    <property type="component" value="Chromosome"/>
</dbReference>
<evidence type="ECO:0000256" key="11">
    <source>
        <dbReference type="RuleBase" id="RU004181"/>
    </source>
</evidence>
<keyword evidence="4 9" id="KW-0812">Transmembrane</keyword>
<keyword evidence="5 9" id="KW-0064">Aspartyl protease</keyword>
<evidence type="ECO:0000256" key="10">
    <source>
        <dbReference type="RuleBase" id="RU000594"/>
    </source>
</evidence>
<evidence type="ECO:0000313" key="13">
    <source>
        <dbReference type="Proteomes" id="UP000287969"/>
    </source>
</evidence>
<dbReference type="Pfam" id="PF01252">
    <property type="entry name" value="Peptidase_A8"/>
    <property type="match status" value="1"/>
</dbReference>
<dbReference type="AlphaFoldDB" id="A0A410QC33"/>
<dbReference type="GO" id="GO:0006508">
    <property type="term" value="P:proteolysis"/>
    <property type="evidence" value="ECO:0007669"/>
    <property type="project" value="UniProtKB-KW"/>
</dbReference>
<keyword evidence="7 9" id="KW-1133">Transmembrane helix</keyword>
<keyword evidence="6 9" id="KW-0378">Hydrolase</keyword>
<dbReference type="PRINTS" id="PR00781">
    <property type="entry name" value="LIPOSIGPTASE"/>
</dbReference>
<dbReference type="GO" id="GO:0004190">
    <property type="term" value="F:aspartic-type endopeptidase activity"/>
    <property type="evidence" value="ECO:0007669"/>
    <property type="project" value="UniProtKB-UniRule"/>
</dbReference>
<dbReference type="OrthoDB" id="9810259at2"/>
<dbReference type="PANTHER" id="PTHR33695:SF1">
    <property type="entry name" value="LIPOPROTEIN SIGNAL PEPTIDASE"/>
    <property type="match status" value="1"/>
</dbReference>
<feature type="active site" evidence="9">
    <location>
        <position position="130"/>
    </location>
</feature>
<dbReference type="GO" id="GO:0005886">
    <property type="term" value="C:plasma membrane"/>
    <property type="evidence" value="ECO:0007669"/>
    <property type="project" value="UniProtKB-SubCell"/>
</dbReference>
<dbReference type="EMBL" id="CP035282">
    <property type="protein sequence ID" value="QAT61541.1"/>
    <property type="molecule type" value="Genomic_DNA"/>
</dbReference>
<dbReference type="KEGG" id="spoa:EQM13_08090"/>
<reference evidence="13" key="1">
    <citation type="submission" date="2019-01" db="EMBL/GenBank/DDBJ databases">
        <title>Draft genomes of a novel of Sporanaerobacter strains.</title>
        <authorList>
            <person name="Ma S."/>
        </authorList>
    </citation>
    <scope>NUCLEOTIDE SEQUENCE [LARGE SCALE GENOMIC DNA]</scope>
    <source>
        <strain evidence="13">NJN-17</strain>
    </source>
</reference>
<comment type="caution">
    <text evidence="9">Lacks conserved residue(s) required for the propagation of feature annotation.</text>
</comment>
<feature type="transmembrane region" description="Helical" evidence="9">
    <location>
        <begin position="126"/>
        <end position="146"/>
    </location>
</feature>
<evidence type="ECO:0000256" key="2">
    <source>
        <dbReference type="ARBA" id="ARBA00022475"/>
    </source>
</evidence>
<dbReference type="HAMAP" id="MF_00161">
    <property type="entry name" value="LspA"/>
    <property type="match status" value="1"/>
</dbReference>
<evidence type="ECO:0000256" key="5">
    <source>
        <dbReference type="ARBA" id="ARBA00022750"/>
    </source>
</evidence>
<evidence type="ECO:0000256" key="1">
    <source>
        <dbReference type="ARBA" id="ARBA00006139"/>
    </source>
</evidence>
<protein>
    <recommendedName>
        <fullName evidence="9">Lipoprotein signal peptidase</fullName>
        <ecNumber evidence="9">3.4.23.36</ecNumber>
    </recommendedName>
    <alternativeName>
        <fullName evidence="9">Prolipoprotein signal peptidase</fullName>
    </alternativeName>
    <alternativeName>
        <fullName evidence="9">Signal peptidase II</fullName>
        <shortName evidence="9">SPase II</shortName>
    </alternativeName>
</protein>
<keyword evidence="13" id="KW-1185">Reference proteome</keyword>
<dbReference type="EC" id="3.4.23.36" evidence="9"/>